<sequence length="330" mass="34305">MSPLPKAWSLIVVLAAATLVPRGAFAQTSNVTCLSSFGWMNNSLLQNPCVVASYLESVCWGGDFTISALPPGTHYAAPTVAEANACECSTVTYSLISACGDCQGATYLSWSSWNYNCTQIYQGYPYDIPAGTVVPHWAYLTLNATGFDPVAAQNTGDLPESTATKIQSTSSVTHSSSVSASLTSSSGAATGSPSTSSPANSTQSNVGAIAGGVVGGIVGAAVIIGFATWFFVKRRRSATAPSAAFSDIGGGPGYTQSVYSTNPHPFPMQPQMTQQQRLYDPSDPTTFPGSPPSPTVLTTASSNIYQNPSIPSHLLSQQSRPGQYNGTPEI</sequence>
<gene>
    <name evidence="4" type="ORF">EV702DRAFT_1041413</name>
</gene>
<evidence type="ECO:0000313" key="4">
    <source>
        <dbReference type="EMBL" id="KAG1782617.1"/>
    </source>
</evidence>
<feature type="chain" id="PRO_5040152678" description="Transmembrane protein" evidence="3">
    <location>
        <begin position="27"/>
        <end position="330"/>
    </location>
</feature>
<keyword evidence="2" id="KW-0472">Membrane</keyword>
<evidence type="ECO:0000256" key="2">
    <source>
        <dbReference type="SAM" id="Phobius"/>
    </source>
</evidence>
<name>A0A9P7A5B6_9AGAM</name>
<keyword evidence="3" id="KW-0732">Signal</keyword>
<proteinExistence type="predicted"/>
<feature type="signal peptide" evidence="3">
    <location>
        <begin position="1"/>
        <end position="26"/>
    </location>
</feature>
<keyword evidence="5" id="KW-1185">Reference proteome</keyword>
<reference evidence="4" key="1">
    <citation type="journal article" date="2020" name="New Phytol.">
        <title>Comparative genomics reveals dynamic genome evolution in host specialist ectomycorrhizal fungi.</title>
        <authorList>
            <person name="Lofgren L.A."/>
            <person name="Nguyen N.H."/>
            <person name="Vilgalys R."/>
            <person name="Ruytinx J."/>
            <person name="Liao H.L."/>
            <person name="Branco S."/>
            <person name="Kuo A."/>
            <person name="LaButti K."/>
            <person name="Lipzen A."/>
            <person name="Andreopoulos W."/>
            <person name="Pangilinan J."/>
            <person name="Riley R."/>
            <person name="Hundley H."/>
            <person name="Na H."/>
            <person name="Barry K."/>
            <person name="Grigoriev I.V."/>
            <person name="Stajich J.E."/>
            <person name="Kennedy P.G."/>
        </authorList>
    </citation>
    <scope>NUCLEOTIDE SEQUENCE</scope>
    <source>
        <strain evidence="4">DOB743</strain>
    </source>
</reference>
<dbReference type="Proteomes" id="UP000714275">
    <property type="component" value="Unassembled WGS sequence"/>
</dbReference>
<dbReference type="EMBL" id="JABBWD010000003">
    <property type="protein sequence ID" value="KAG1782617.1"/>
    <property type="molecule type" value="Genomic_DNA"/>
</dbReference>
<evidence type="ECO:0000256" key="3">
    <source>
        <dbReference type="SAM" id="SignalP"/>
    </source>
</evidence>
<keyword evidence="2" id="KW-1133">Transmembrane helix</keyword>
<comment type="caution">
    <text evidence="4">The sequence shown here is derived from an EMBL/GenBank/DDBJ whole genome shotgun (WGS) entry which is preliminary data.</text>
</comment>
<feature type="transmembrane region" description="Helical" evidence="2">
    <location>
        <begin position="206"/>
        <end position="232"/>
    </location>
</feature>
<feature type="region of interest" description="Disordered" evidence="1">
    <location>
        <begin position="274"/>
        <end position="330"/>
    </location>
</feature>
<dbReference type="Gene3D" id="1.20.5.510">
    <property type="entry name" value="Single helix bin"/>
    <property type="match status" value="1"/>
</dbReference>
<keyword evidence="2" id="KW-0812">Transmembrane</keyword>
<protein>
    <recommendedName>
        <fullName evidence="6">Transmembrane protein</fullName>
    </recommendedName>
</protein>
<evidence type="ECO:0000256" key="1">
    <source>
        <dbReference type="SAM" id="MobiDB-lite"/>
    </source>
</evidence>
<evidence type="ECO:0008006" key="6">
    <source>
        <dbReference type="Google" id="ProtNLM"/>
    </source>
</evidence>
<feature type="compositionally biased region" description="Polar residues" evidence="1">
    <location>
        <begin position="296"/>
        <end position="330"/>
    </location>
</feature>
<dbReference type="AlphaFoldDB" id="A0A9P7A5B6"/>
<feature type="compositionally biased region" description="Low complexity" evidence="1">
    <location>
        <begin position="274"/>
        <end position="288"/>
    </location>
</feature>
<accession>A0A9P7A5B6</accession>
<evidence type="ECO:0000313" key="5">
    <source>
        <dbReference type="Proteomes" id="UP000714275"/>
    </source>
</evidence>
<feature type="region of interest" description="Disordered" evidence="1">
    <location>
        <begin position="183"/>
        <end position="202"/>
    </location>
</feature>
<dbReference type="OrthoDB" id="2526171at2759"/>
<organism evidence="4 5">
    <name type="scientific">Suillus placidus</name>
    <dbReference type="NCBI Taxonomy" id="48579"/>
    <lineage>
        <taxon>Eukaryota</taxon>
        <taxon>Fungi</taxon>
        <taxon>Dikarya</taxon>
        <taxon>Basidiomycota</taxon>
        <taxon>Agaricomycotina</taxon>
        <taxon>Agaricomycetes</taxon>
        <taxon>Agaricomycetidae</taxon>
        <taxon>Boletales</taxon>
        <taxon>Suillineae</taxon>
        <taxon>Suillaceae</taxon>
        <taxon>Suillus</taxon>
    </lineage>
</organism>